<organism evidence="1 2">
    <name type="scientific">Nocardioides marmoriginsengisoli</name>
    <dbReference type="NCBI Taxonomy" id="661483"/>
    <lineage>
        <taxon>Bacteria</taxon>
        <taxon>Bacillati</taxon>
        <taxon>Actinomycetota</taxon>
        <taxon>Actinomycetes</taxon>
        <taxon>Propionibacteriales</taxon>
        <taxon>Nocardioidaceae</taxon>
        <taxon>Nocardioides</taxon>
    </lineage>
</organism>
<dbReference type="EMBL" id="RJSE01000007">
    <property type="protein sequence ID" value="RNL63048.1"/>
    <property type="molecule type" value="Genomic_DNA"/>
</dbReference>
<dbReference type="Pfam" id="PF06262">
    <property type="entry name" value="Zincin_1"/>
    <property type="match status" value="1"/>
</dbReference>
<dbReference type="InterPro" id="IPR010428">
    <property type="entry name" value="Zincin_1"/>
</dbReference>
<dbReference type="Gene3D" id="3.30.2010.20">
    <property type="match status" value="1"/>
</dbReference>
<accession>A0A3N0CHV1</accession>
<dbReference type="AlphaFoldDB" id="A0A3N0CHV1"/>
<dbReference type="SUPFAM" id="SSF55486">
    <property type="entry name" value="Metalloproteases ('zincins'), catalytic domain"/>
    <property type="match status" value="1"/>
</dbReference>
<sequence>MRGPAFGKGPWAPKGVPAARTRSERFDDIALRVMRVVVAPWLDRLGDLELAVEEVPVIPAGWSNTSVPLASYVEKSAAGGPRLVLFRRPLEHRAEGVLELETLLLTVIVEQVAEVLGIPAEDVHPGYEAD</sequence>
<gene>
    <name evidence="1" type="ORF">EFK50_15145</name>
</gene>
<reference evidence="1 2" key="1">
    <citation type="submission" date="2018-11" db="EMBL/GenBank/DDBJ databases">
        <authorList>
            <person name="Li F."/>
        </authorList>
    </citation>
    <scope>NUCLEOTIDE SEQUENCE [LARGE SCALE GENOMIC DNA]</scope>
    <source>
        <strain evidence="1 2">Gsoil 097</strain>
    </source>
</reference>
<dbReference type="OrthoDB" id="4966605at2"/>
<protein>
    <submittedName>
        <fullName evidence="1">Metallopeptidase family protein</fullName>
    </submittedName>
</protein>
<dbReference type="Proteomes" id="UP000267128">
    <property type="component" value="Unassembled WGS sequence"/>
</dbReference>
<evidence type="ECO:0000313" key="2">
    <source>
        <dbReference type="Proteomes" id="UP000267128"/>
    </source>
</evidence>
<keyword evidence="2" id="KW-1185">Reference proteome</keyword>
<dbReference type="InterPro" id="IPR038555">
    <property type="entry name" value="Zincin_1_sf"/>
</dbReference>
<name>A0A3N0CHV1_9ACTN</name>
<comment type="caution">
    <text evidence="1">The sequence shown here is derived from an EMBL/GenBank/DDBJ whole genome shotgun (WGS) entry which is preliminary data.</text>
</comment>
<evidence type="ECO:0000313" key="1">
    <source>
        <dbReference type="EMBL" id="RNL63048.1"/>
    </source>
</evidence>
<proteinExistence type="predicted"/>
<dbReference type="CDD" id="cd12954">
    <property type="entry name" value="MMP_TTHA0227_like_1"/>
    <property type="match status" value="1"/>
</dbReference>